<dbReference type="GO" id="GO:0060271">
    <property type="term" value="P:cilium assembly"/>
    <property type="evidence" value="ECO:0007669"/>
    <property type="project" value="TreeGrafter"/>
</dbReference>
<feature type="region of interest" description="Disordered" evidence="1">
    <location>
        <begin position="2604"/>
        <end position="2668"/>
    </location>
</feature>
<feature type="region of interest" description="Disordered" evidence="1">
    <location>
        <begin position="2707"/>
        <end position="2747"/>
    </location>
</feature>
<feature type="region of interest" description="Disordered" evidence="1">
    <location>
        <begin position="2789"/>
        <end position="2844"/>
    </location>
</feature>
<gene>
    <name evidence="3" type="ORF">MCOS_LOCUS7956</name>
</gene>
<sequence length="3138" mass="339848">MSRARRIIETKTTLPPGIKGHPIAYLELQITLFRWTGRHSLKGARTGGTAAAGTSGVTVRVVWWGEDDDQGVHFRPRIAHRAGHKQTATSTCARYPICVPLHKMQIYLEAPHPLFPKVQGSAPRTFHRSPAPAKRAPMASAGAAPLRSVLKPSSFNSACTLPLSNFDPPCAVNRLPAATVDIEVESINEEPSAVKHLEGTLPCQEPTVEKEAKNGSTDDEGGLNAEVLARIQAALDESRRLRDQVIGSELDDAAAPMVAIATNPHEHSPIALNNQFCQGRSADEQPTDGVSEGMLESAKRDWFVAPVSQTARSLPVQTEEAATLAAAVPASHNAVFDFGPALAEYSEEEEEDAAAANCDEVYAIDDSTDTDLEADALVEKLLLPHTRLLTVLFPPQQFSWSAGTNVSNGGGPSPRSRELKSTLRSDTRLPSASSPPPSTSSLTNPRILRNPVNDSPSRCKVVGSPTGVRFGFRRLTFPAEVWRAMAIVLSQHFLSKPSCSVKKKPGVDMSRHYGGVGDAIRPKPVFLERENRTKCGQPVGRGATVAGTTPKKANGHWSSPNLAPTRSAITASNKRWDFEIELLVPSGLVSERAAADPSFHPLDEDETLWCQRIALSRGVTKQVATPAPPGSAIDDHQPEVLLVPQHKPGTTRFPEPLVLAPQPSSTPTALPVRLRLFCRPELESCDSVAVRASKSLLIGTIDLEYTALLSALYQLPYSSPKSTSSRSPNPVPKTLRVRVDFVPTIQKGLFKELPTAFVESLLQRCFGFINVEPVWKTLSSSSSTSLHPGKVERFNLNEDEVPIREERHAHVAIDLPRSVTRRSFPPHPGPAGQSLRLDVLLNVREARHLSLPQSTQSEGCVKHSYIVVRTPWCNEDTSSEVAIAAKPKRFQSAVAWSSGSSPLYHFGLRTSAVFSEVNRNSVLCVSSPCSQELLTRLLKTFIAIEVWARRTDSGNEKDVLIGLAKVMTSRLTETYQLQRDPSAPVSTQTAAVRALLTSHLPPVEEEAWLQVVSPSTGKVCGSLQTRVAVGTANQISALIDADAKTAASSGVDWRSIDFVRWPPCVSGGGAGGGGRCCSQALSSTPCSCNTEADLESLNGDVVIVSVKHSLDIGLCSLTGFVPGLAATLQKEFGGGTFPSNDCDCFIQYTIHRNWQFPSIIRSPLRSLRPLSQVRSGRHQGEIGTDKEGEGEEGFSAENCRWNVRPLSVSVSGGGGAGREGEGGGGGGGGGEEREESFWHETHSHTFALQATNKERLLGDAQRLGSRAFLAWLGQGMLLYSNSEEPKCTLTSTHPHHLHKLVLFMNRKQVANQLHGHDDGGIPFELWLRVYSPRLRDVLVARGNLQWTTLAHKLMPASLNALPGSSPGGLEGDWCWCLSRYQLPLFDVTSGQLSAHSRLNLSYRYLLIVTLMPLLNFIPFKYITFLTKQCMFRLQCSVRRPSELGDFRGGCVCDGRQDARLVSTSNTPKPSHAPILSPSTAHTGVHLHVDLHSLTGLGAAASCNGTSTHLRMHCLLLLPAECPDHAPLPRLLATSVSKSLPNPPHANHLDTRLDVLLPLSWVYTTAGGHSNKTDFAKARISGPGEEKSKLAFSLAETLIHGQSEVVNRFAWVSGCVKRPCLVVQVDVWEERRNLSSVGDVESDALSSQVGVHCLWTSSSLRLFLLKRLFFQLSPKNATLLDMDYKRRGSDLHPGESYHLIASCRVPLAEMVLAGVFAPRWVALLRPPTPPAFTGPHQRSPLPSYRLGGAIEISAAFASPTARLRVLNEVLSLPSHLPLETLRSFGVYLPCDRSGGLAASPWEDGLDEARCGYKQISLRFSAARLPTEQSLLKDAELVDYRQRGLRGFFVARTTFFGDNIQVTCPHPLPRETKTTAALSIGTTKSFNDASCVLFSDELKFCAPVGPHLRSYLSKTVLEVQLWAQWMSTTSPSDSPPSNTSSAATSNVVQPSRPSSSDPTGSPAPRFLGSFHLPIFRLLCKDTSCRREFVCTPEAFYWASSANDSPGQAVVYPLFQQSVINLRDLWVAATLEMTSLQTPEALPEPKEPSRVIAGASKSAKQQFLLSWLPVSRVDSERTNHRQLGPLRVESKSVQGECVRSSDFFPAYVVIERANRLVPSDALGVDPCFLLSSPQSLSQVGTFATFIVPSADYCFGAVGEGSQLLHGRDDDEGPERLPGRVAVTPLSDDPTSPVWEYQRFAYLPISLTSSPKTSQHVLQFYNCKQGLAVDVWQKHTNAEQPRHLGTAKVNLSSLILPPRSADCGGLEYVHGWYEILDSYGTSRGQILVGVFPIAPGEEDGSGRRLCPRLERLLNPCRTPLQSQVLSPTKPILLLSSSTNREEVDMECTTTICRTPNQKNEEPLTRGPVNPALMDQNAAHGDEKAFSGELRDQPCHRTLPVVRISSRTLDGQLPSPSGPQGEATVDEGASATSVSALLITLQSQLGELDIQNARLKQKLSNNSEAPCGFPAVEINSGSHEFRRGLGSHQDKGVPRCPTSNRTASVGGMKGDRLRQPQTPHCGAILHSVGSDPSVQVGQHQQPMPVKGSLRQASNYCSVPENCAGHCGTGDNNSKVQTNSFRSSATSKWGSSVSEAEVLNKDELVEEVIVSEGDSIDDVSAFSSDGDKERGGGDEEDQSIAIFESPEPEGLEVPGSGARQDSQPPKTGIDSADGKVNLEGEESTEEEDVVLFQVDDSPELTVVNRCSKSCESVSMNGAADGEKPVRVSDKCASEPNLAMRGDTGVDSREDEGTYNLDYELSSNRHFTGVSRASRTPADPSLESVYSVAKEINEAEQRSFVSSSTSSIPSFDASGASSNVSQKEISPAERNQPSEGQKEGRGECSLTSSSTSDVEEYIMRVRRGMVRKNGLLVFSTTGTDSGSDVAVPEETRLLVHEEEAETITSVCSQECAPRTISAAQPDRENKLKSTVTAFISRNLLKRLQRERSLTGMECDEFDEGTAVLVNTGDDSTLESPTHSPTPSPPAFLPPTSQGTPCDQHQANPSVPHSHLQALRLARQAAEALRQKQPVLRSSQSQLAGRDLKEVLGLSCLPNVVHFQASASLILSTQDPIRQRIHANLSTMVRRTNSTTGDRIQPSKTTAAAIIKAASSASSLKEGCSPSPGGSLKLSSRSIARAARIFDMKL</sequence>
<dbReference type="Proteomes" id="UP000267029">
    <property type="component" value="Unassembled WGS sequence"/>
</dbReference>
<organism evidence="3 4">
    <name type="scientific">Mesocestoides corti</name>
    <name type="common">Flatworm</name>
    <dbReference type="NCBI Taxonomy" id="53468"/>
    <lineage>
        <taxon>Eukaryota</taxon>
        <taxon>Metazoa</taxon>
        <taxon>Spiralia</taxon>
        <taxon>Lophotrochozoa</taxon>
        <taxon>Platyhelminthes</taxon>
        <taxon>Cestoda</taxon>
        <taxon>Eucestoda</taxon>
        <taxon>Cyclophyllidea</taxon>
        <taxon>Mesocestoididae</taxon>
        <taxon>Mesocestoides</taxon>
    </lineage>
</organism>
<keyword evidence="4" id="KW-1185">Reference proteome</keyword>
<dbReference type="PANTHER" id="PTHR21254:SF1">
    <property type="entry name" value="C2 DOMAIN-CONTAINING PROTEIN 3"/>
    <property type="match status" value="1"/>
</dbReference>
<reference evidence="3 4" key="1">
    <citation type="submission" date="2018-10" db="EMBL/GenBank/DDBJ databases">
        <authorList>
            <consortium name="Pathogen Informatics"/>
        </authorList>
    </citation>
    <scope>NUCLEOTIDE SEQUENCE [LARGE SCALE GENOMIC DNA]</scope>
</reference>
<feature type="compositionally biased region" description="Low complexity" evidence="1">
    <location>
        <begin position="2792"/>
        <end position="2807"/>
    </location>
</feature>
<name>A0A158QVH6_MESCO</name>
<protein>
    <recommendedName>
        <fullName evidence="2">C2CD3 N-terminal C2 domain-containing protein</fullName>
    </recommendedName>
</protein>
<feature type="compositionally biased region" description="Basic and acidic residues" evidence="1">
    <location>
        <begin position="415"/>
        <end position="427"/>
    </location>
</feature>
<dbReference type="GO" id="GO:0061511">
    <property type="term" value="P:centriole elongation"/>
    <property type="evidence" value="ECO:0007669"/>
    <property type="project" value="TreeGrafter"/>
</dbReference>
<dbReference type="GO" id="GO:0005814">
    <property type="term" value="C:centriole"/>
    <property type="evidence" value="ECO:0007669"/>
    <property type="project" value="TreeGrafter"/>
</dbReference>
<feature type="region of interest" description="Disordered" evidence="1">
    <location>
        <begin position="402"/>
        <end position="460"/>
    </location>
</feature>
<feature type="compositionally biased region" description="Polar residues" evidence="1">
    <location>
        <begin position="2564"/>
        <end position="2583"/>
    </location>
</feature>
<evidence type="ECO:0000313" key="4">
    <source>
        <dbReference type="Proteomes" id="UP000267029"/>
    </source>
</evidence>
<dbReference type="STRING" id="53468.A0A158QVH6"/>
<feature type="compositionally biased region" description="Gly residues" evidence="1">
    <location>
        <begin position="1211"/>
        <end position="1229"/>
    </location>
</feature>
<proteinExistence type="predicted"/>
<feature type="region of interest" description="Disordered" evidence="1">
    <location>
        <begin position="2401"/>
        <end position="2423"/>
    </location>
</feature>
<feature type="compositionally biased region" description="Pro residues" evidence="1">
    <location>
        <begin position="2972"/>
        <end position="2981"/>
    </location>
</feature>
<feature type="compositionally biased region" description="Polar residues" evidence="1">
    <location>
        <begin position="2808"/>
        <end position="2828"/>
    </location>
</feature>
<dbReference type="Pfam" id="PF25339">
    <property type="entry name" value="C2_C2CD3_N"/>
    <property type="match status" value="1"/>
</dbReference>
<feature type="domain" description="C2CD3 N-terminal C2" evidence="2">
    <location>
        <begin position="12"/>
        <end position="113"/>
    </location>
</feature>
<dbReference type="GO" id="GO:0034451">
    <property type="term" value="C:centriolar satellite"/>
    <property type="evidence" value="ECO:0007669"/>
    <property type="project" value="TreeGrafter"/>
</dbReference>
<feature type="compositionally biased region" description="Low complexity" evidence="1">
    <location>
        <begin position="1926"/>
        <end position="1944"/>
    </location>
</feature>
<evidence type="ECO:0000259" key="2">
    <source>
        <dbReference type="Pfam" id="PF25339"/>
    </source>
</evidence>
<feature type="compositionally biased region" description="Polar residues" evidence="1">
    <location>
        <begin position="1945"/>
        <end position="1957"/>
    </location>
</feature>
<dbReference type="PANTHER" id="PTHR21254">
    <property type="entry name" value="C2 DOMAIN-CONTAINING PROTEIN 3"/>
    <property type="match status" value="1"/>
</dbReference>
<evidence type="ECO:0000313" key="3">
    <source>
        <dbReference type="EMBL" id="VDD81953.1"/>
    </source>
</evidence>
<feature type="region of interest" description="Disordered" evidence="1">
    <location>
        <begin position="1926"/>
        <end position="1960"/>
    </location>
</feature>
<dbReference type="EMBL" id="UXSR01005430">
    <property type="protein sequence ID" value="VDD81953.1"/>
    <property type="molecule type" value="Genomic_DNA"/>
</dbReference>
<feature type="region of interest" description="Disordered" evidence="1">
    <location>
        <begin position="2959"/>
        <end position="3003"/>
    </location>
</feature>
<feature type="region of interest" description="Disordered" evidence="1">
    <location>
        <begin position="1170"/>
        <end position="1192"/>
    </location>
</feature>
<evidence type="ECO:0000256" key="1">
    <source>
        <dbReference type="SAM" id="MobiDB-lite"/>
    </source>
</evidence>
<feature type="compositionally biased region" description="Basic and acidic residues" evidence="1">
    <location>
        <begin position="1178"/>
        <end position="1187"/>
    </location>
</feature>
<dbReference type="OrthoDB" id="79771at2759"/>
<feature type="region of interest" description="Disordered" evidence="1">
    <location>
        <begin position="1210"/>
        <end position="1234"/>
    </location>
</feature>
<dbReference type="InterPro" id="IPR057537">
    <property type="entry name" value="C2_C2CD3_N"/>
</dbReference>
<feature type="region of interest" description="Disordered" evidence="1">
    <location>
        <begin position="2480"/>
        <end position="2510"/>
    </location>
</feature>
<dbReference type="GO" id="GO:0071539">
    <property type="term" value="P:protein localization to centrosome"/>
    <property type="evidence" value="ECO:0007669"/>
    <property type="project" value="TreeGrafter"/>
</dbReference>
<feature type="region of interest" description="Disordered" evidence="1">
    <location>
        <begin position="536"/>
        <end position="563"/>
    </location>
</feature>
<feature type="region of interest" description="Disordered" evidence="1">
    <location>
        <begin position="2562"/>
        <end position="2583"/>
    </location>
</feature>
<feature type="compositionally biased region" description="Polar residues" evidence="1">
    <location>
        <begin position="2986"/>
        <end position="2999"/>
    </location>
</feature>
<feature type="compositionally biased region" description="Basic and acidic residues" evidence="1">
    <location>
        <begin position="2714"/>
        <end position="2726"/>
    </location>
</feature>
<accession>A0A158QVH6</accession>